<evidence type="ECO:0000256" key="7">
    <source>
        <dbReference type="ARBA" id="ARBA00022982"/>
    </source>
</evidence>
<keyword evidence="5" id="KW-0349">Heme</keyword>
<keyword evidence="6" id="KW-0479">Metal-binding</keyword>
<evidence type="ECO:0000256" key="9">
    <source>
        <dbReference type="SAM" id="MobiDB-lite"/>
    </source>
</evidence>
<dbReference type="EMBL" id="SDMK01000004">
    <property type="protein sequence ID" value="RXS93810.1"/>
    <property type="molecule type" value="Genomic_DNA"/>
</dbReference>
<keyword evidence="3" id="KW-0813">Transport</keyword>
<dbReference type="SUPFAM" id="SSF48695">
    <property type="entry name" value="Multiheme cytochromes"/>
    <property type="match status" value="1"/>
</dbReference>
<dbReference type="AlphaFoldDB" id="A0A4Q1S9T1"/>
<feature type="region of interest" description="Disordered" evidence="9">
    <location>
        <begin position="285"/>
        <end position="307"/>
    </location>
</feature>
<gene>
    <name evidence="10" type="ORF">ESZ00_17360</name>
</gene>
<evidence type="ECO:0000256" key="5">
    <source>
        <dbReference type="ARBA" id="ARBA00022617"/>
    </source>
</evidence>
<dbReference type="GO" id="GO:0005506">
    <property type="term" value="F:iron ion binding"/>
    <property type="evidence" value="ECO:0007669"/>
    <property type="project" value="InterPro"/>
</dbReference>
<keyword evidence="11" id="KW-1185">Reference proteome</keyword>
<accession>A0A4Q1S9T1</accession>
<organism evidence="10 11">
    <name type="scientific">Silvibacterium dinghuense</name>
    <dbReference type="NCBI Taxonomy" id="1560006"/>
    <lineage>
        <taxon>Bacteria</taxon>
        <taxon>Pseudomonadati</taxon>
        <taxon>Acidobacteriota</taxon>
        <taxon>Terriglobia</taxon>
        <taxon>Terriglobales</taxon>
        <taxon>Acidobacteriaceae</taxon>
        <taxon>Silvibacterium</taxon>
    </lineage>
</organism>
<keyword evidence="4" id="KW-0602">Photosynthesis</keyword>
<proteinExistence type="predicted"/>
<protein>
    <recommendedName>
        <fullName evidence="2">Photosynthetic reaction center cytochrome c subunit</fullName>
    </recommendedName>
</protein>
<comment type="caution">
    <text evidence="10">The sequence shown here is derived from an EMBL/GenBank/DDBJ whole genome shotgun (WGS) entry which is preliminary data.</text>
</comment>
<evidence type="ECO:0000313" key="11">
    <source>
        <dbReference type="Proteomes" id="UP000290253"/>
    </source>
</evidence>
<reference evidence="10 11" key="1">
    <citation type="journal article" date="2016" name="Int. J. Syst. Evol. Microbiol.">
        <title>Acidipila dinghuensis sp. nov., an acidobacterium isolated from forest soil.</title>
        <authorList>
            <person name="Jiang Y.W."/>
            <person name="Wang J."/>
            <person name="Chen M.H."/>
            <person name="Lv Y.Y."/>
            <person name="Qiu L.H."/>
        </authorList>
    </citation>
    <scope>NUCLEOTIDE SEQUENCE [LARGE SCALE GENOMIC DNA]</scope>
    <source>
        <strain evidence="10 11">DHOF10</strain>
    </source>
</reference>
<dbReference type="InterPro" id="IPR023119">
    <property type="entry name" value="Multihaem_cyt_PRC_cyt_su-like"/>
</dbReference>
<dbReference type="GO" id="GO:0020037">
    <property type="term" value="F:heme binding"/>
    <property type="evidence" value="ECO:0007669"/>
    <property type="project" value="InterPro"/>
</dbReference>
<dbReference type="GO" id="GO:0009055">
    <property type="term" value="F:electron transfer activity"/>
    <property type="evidence" value="ECO:0007669"/>
    <property type="project" value="InterPro"/>
</dbReference>
<dbReference type="InterPro" id="IPR036280">
    <property type="entry name" value="Multihaem_cyt_sf"/>
</dbReference>
<evidence type="ECO:0000256" key="6">
    <source>
        <dbReference type="ARBA" id="ARBA00022723"/>
    </source>
</evidence>
<evidence type="ECO:0000256" key="4">
    <source>
        <dbReference type="ARBA" id="ARBA00022531"/>
    </source>
</evidence>
<comment type="function">
    <text evidence="1">The reaction center of purple bacteria contains a tightly bound cytochrome molecule which re-reduces the photo oxidized primary electron donor.</text>
</comment>
<dbReference type="Proteomes" id="UP000290253">
    <property type="component" value="Unassembled WGS sequence"/>
</dbReference>
<evidence type="ECO:0000313" key="10">
    <source>
        <dbReference type="EMBL" id="RXS93810.1"/>
    </source>
</evidence>
<keyword evidence="8" id="KW-0408">Iron</keyword>
<evidence type="ECO:0000256" key="3">
    <source>
        <dbReference type="ARBA" id="ARBA00022448"/>
    </source>
</evidence>
<feature type="region of interest" description="Disordered" evidence="9">
    <location>
        <begin position="73"/>
        <end position="114"/>
    </location>
</feature>
<keyword evidence="7" id="KW-0249">Electron transport</keyword>
<evidence type="ECO:0000256" key="1">
    <source>
        <dbReference type="ARBA" id="ARBA00003196"/>
    </source>
</evidence>
<name>A0A4Q1S9T1_9BACT</name>
<dbReference type="GO" id="GO:0030077">
    <property type="term" value="C:plasma membrane light-harvesting complex"/>
    <property type="evidence" value="ECO:0007669"/>
    <property type="project" value="InterPro"/>
</dbReference>
<sequence length="307" mass="34233">MQARSWLAWGRIRAIHHRGHREHRGLRTTARIPFRTKTFQKNNPGAPRLASETWVCRRNASRRFVPSHPSRAWMGHPFPIPPQIPNRDQRERRPKARSRAVSADQREHHAKRFAGRAVPCAQQREAAASPWHNGGAAPTLIRGTLMPRPLTATLLAATLSLASLALAAPHATPTQDAPPPPQHHDMNMQPKNLQVLPKDISAPDLMARMHEYSQSLGVHCGFCHAQDAATHRPDFASDAKPEKATARTMIAMTMELNEKYMSQIKDPDATPEDKKVTCATCHRGNSMPVPFTPPAEGAEHHDMPKPQ</sequence>
<dbReference type="Gene3D" id="1.10.468.10">
    <property type="entry name" value="Photosynthetic Reaction Center, subunit C, domain 2"/>
    <property type="match status" value="1"/>
</dbReference>
<dbReference type="InterPro" id="IPR003158">
    <property type="entry name" value="Photosyn_RC_cyt_c-su"/>
</dbReference>
<feature type="compositionally biased region" description="Basic and acidic residues" evidence="9">
    <location>
        <begin position="297"/>
        <end position="307"/>
    </location>
</feature>
<dbReference type="Pfam" id="PF02276">
    <property type="entry name" value="CytoC_RC"/>
    <property type="match status" value="1"/>
</dbReference>
<evidence type="ECO:0000256" key="2">
    <source>
        <dbReference type="ARBA" id="ARBA00015978"/>
    </source>
</evidence>
<dbReference type="GO" id="GO:0019684">
    <property type="term" value="P:photosynthesis, light reaction"/>
    <property type="evidence" value="ECO:0007669"/>
    <property type="project" value="InterPro"/>
</dbReference>
<dbReference type="OrthoDB" id="120446at2"/>
<evidence type="ECO:0000256" key="8">
    <source>
        <dbReference type="ARBA" id="ARBA00023004"/>
    </source>
</evidence>
<dbReference type="NCBIfam" id="NF033196">
    <property type="entry name" value="c_type_nonphoto"/>
    <property type="match status" value="1"/>
</dbReference>